<feature type="domain" description="Glycosyltransferase subfamily 4-like N-terminal" evidence="2">
    <location>
        <begin position="12"/>
        <end position="160"/>
    </location>
</feature>
<accession>C8S376</accession>
<dbReference type="GO" id="GO:0016757">
    <property type="term" value="F:glycosyltransferase activity"/>
    <property type="evidence" value="ECO:0007669"/>
    <property type="project" value="InterPro"/>
</dbReference>
<keyword evidence="3" id="KW-0808">Transferase</keyword>
<protein>
    <submittedName>
        <fullName evidence="3">Glycosyl transferase group 1</fullName>
    </submittedName>
</protein>
<dbReference type="AlphaFoldDB" id="C8S376"/>
<dbReference type="RefSeq" id="WP_008031512.1">
    <property type="nucleotide sequence ID" value="NZ_ACYY01000017.1"/>
</dbReference>
<comment type="caution">
    <text evidence="3">The sequence shown here is derived from an EMBL/GenBank/DDBJ whole genome shotgun (WGS) entry which is preliminary data.</text>
</comment>
<dbReference type="OrthoDB" id="5490290at2"/>
<dbReference type="EMBL" id="ACYY01000017">
    <property type="protein sequence ID" value="EEW24558.1"/>
    <property type="molecule type" value="Genomic_DNA"/>
</dbReference>
<dbReference type="eggNOG" id="COG0438">
    <property type="taxonomic scope" value="Bacteria"/>
</dbReference>
<sequence>MKILMILYGKSIGGAELQFLELARELAKRHQVKLISLGGSGALQDPLPGVEVKVYHYKRKVSALWGLFRAWAGNLNHDAKAIVTTSVFGNALGLSLNFSRNARLVSMQTVSKAIRFPELDRFVLRRFDVLVAGSRDIRDFLLGHGQDPARIEVVNNWVDFSSRKITLSSAEARQKFNFGADDVILGCIGRMHPQKAQEYLIRAFRILKPLNPELRLVLVGEGQTLERMQAEAADLGDAVVFAGTIVGDDYNNILNMFDIYVQPSRFEGLPRTLLDAMHMRKPIVATAVNGNLDAIRDGDNGFLVPAEDPQALAAAIQKLLNDPALASGLADQAYEDTIANFEMVKQLRRIEQLLS</sequence>
<evidence type="ECO:0000313" key="3">
    <source>
        <dbReference type="EMBL" id="EEW24558.1"/>
    </source>
</evidence>
<dbReference type="Pfam" id="PF00534">
    <property type="entry name" value="Glycos_transf_1"/>
    <property type="match status" value="1"/>
</dbReference>
<dbReference type="PANTHER" id="PTHR12526:SF636">
    <property type="entry name" value="BLL3647 PROTEIN"/>
    <property type="match status" value="1"/>
</dbReference>
<evidence type="ECO:0000259" key="1">
    <source>
        <dbReference type="Pfam" id="PF00534"/>
    </source>
</evidence>
<organism evidence="3 4">
    <name type="scientific">Rhodobacter ferrooxidans</name>
    <dbReference type="NCBI Taxonomy" id="371731"/>
    <lineage>
        <taxon>Bacteria</taxon>
        <taxon>Pseudomonadati</taxon>
        <taxon>Pseudomonadota</taxon>
        <taxon>Alphaproteobacteria</taxon>
        <taxon>Rhodobacterales</taxon>
        <taxon>Rhodobacter group</taxon>
        <taxon>Rhodobacter</taxon>
    </lineage>
</organism>
<dbReference type="InterPro" id="IPR028098">
    <property type="entry name" value="Glyco_trans_4-like_N"/>
</dbReference>
<dbReference type="Pfam" id="PF13439">
    <property type="entry name" value="Glyco_transf_4"/>
    <property type="match status" value="1"/>
</dbReference>
<proteinExistence type="predicted"/>
<feature type="domain" description="Glycosyl transferase family 1" evidence="1">
    <location>
        <begin position="170"/>
        <end position="335"/>
    </location>
</feature>
<dbReference type="PANTHER" id="PTHR12526">
    <property type="entry name" value="GLYCOSYLTRANSFERASE"/>
    <property type="match status" value="1"/>
</dbReference>
<dbReference type="CDD" id="cd03801">
    <property type="entry name" value="GT4_PimA-like"/>
    <property type="match status" value="1"/>
</dbReference>
<dbReference type="Gene3D" id="3.40.50.2000">
    <property type="entry name" value="Glycogen Phosphorylase B"/>
    <property type="match status" value="2"/>
</dbReference>
<evidence type="ECO:0000259" key="2">
    <source>
        <dbReference type="Pfam" id="PF13439"/>
    </source>
</evidence>
<reference evidence="3 4" key="1">
    <citation type="submission" date="2009-08" db="EMBL/GenBank/DDBJ databases">
        <title>The draft genome of Rhodobacter sp. SW2.</title>
        <authorList>
            <consortium name="US DOE Joint Genome Institute (JGI-PGF)"/>
            <person name="Lucas S."/>
            <person name="Copeland A."/>
            <person name="Lapidus A."/>
            <person name="Glavina del Rio T."/>
            <person name="Tice H."/>
            <person name="Bruce D."/>
            <person name="Goodwin L."/>
            <person name="Pitluck S."/>
            <person name="Larimer F."/>
            <person name="Land M.L."/>
            <person name="Hauser L."/>
            <person name="Emerson D."/>
        </authorList>
    </citation>
    <scope>NUCLEOTIDE SEQUENCE [LARGE SCALE GENOMIC DNA]</scope>
    <source>
        <strain evidence="3 4">SW2</strain>
    </source>
</reference>
<dbReference type="STRING" id="371731.Rsw2DRAFT_2504"/>
<dbReference type="InterPro" id="IPR001296">
    <property type="entry name" value="Glyco_trans_1"/>
</dbReference>
<dbReference type="Proteomes" id="UP000010121">
    <property type="component" value="Unassembled WGS sequence"/>
</dbReference>
<evidence type="ECO:0000313" key="4">
    <source>
        <dbReference type="Proteomes" id="UP000010121"/>
    </source>
</evidence>
<dbReference type="SUPFAM" id="SSF53756">
    <property type="entry name" value="UDP-Glycosyltransferase/glycogen phosphorylase"/>
    <property type="match status" value="1"/>
</dbReference>
<gene>
    <name evidence="3" type="ORF">Rsw2DRAFT_2504</name>
</gene>
<keyword evidence="4" id="KW-1185">Reference proteome</keyword>
<name>C8S376_9RHOB</name>